<accession>A0ABT6Y4Y2</accession>
<feature type="domain" description="Acetyl-CoA dehydrogenase-like C-terminal" evidence="9">
    <location>
        <begin position="468"/>
        <end position="589"/>
    </location>
</feature>
<evidence type="ECO:0000259" key="9">
    <source>
        <dbReference type="Pfam" id="PF12806"/>
    </source>
</evidence>
<proteinExistence type="inferred from homology"/>
<evidence type="ECO:0000313" key="10">
    <source>
        <dbReference type="EMBL" id="MDI9858597.1"/>
    </source>
</evidence>
<feature type="domain" description="Acyl-CoA dehydrogenase/oxidase C-terminal" evidence="6">
    <location>
        <begin position="283"/>
        <end position="450"/>
    </location>
</feature>
<evidence type="ECO:0000259" key="7">
    <source>
        <dbReference type="Pfam" id="PF02770"/>
    </source>
</evidence>
<dbReference type="SUPFAM" id="SSF47203">
    <property type="entry name" value="Acyl-CoA dehydrogenase C-terminal domain-like"/>
    <property type="match status" value="1"/>
</dbReference>
<evidence type="ECO:0000256" key="3">
    <source>
        <dbReference type="ARBA" id="ARBA00022630"/>
    </source>
</evidence>
<evidence type="ECO:0000256" key="1">
    <source>
        <dbReference type="ARBA" id="ARBA00001974"/>
    </source>
</evidence>
<evidence type="ECO:0000313" key="11">
    <source>
        <dbReference type="Proteomes" id="UP001236507"/>
    </source>
</evidence>
<reference evidence="10 11" key="1">
    <citation type="submission" date="2023-05" db="EMBL/GenBank/DDBJ databases">
        <title>Novel species of genus Flectobacillus isolated from stream in China.</title>
        <authorList>
            <person name="Lu H."/>
        </authorList>
    </citation>
    <scope>NUCLEOTIDE SEQUENCE [LARGE SCALE GENOMIC DNA]</scope>
    <source>
        <strain evidence="10 11">KCTC 42575</strain>
    </source>
</reference>
<dbReference type="EMBL" id="JASHIF010000004">
    <property type="protein sequence ID" value="MDI9858597.1"/>
    <property type="molecule type" value="Genomic_DNA"/>
</dbReference>
<dbReference type="InterPro" id="IPR025878">
    <property type="entry name" value="Acyl-CoA_dh-like_C_dom"/>
</dbReference>
<dbReference type="SUPFAM" id="SSF56645">
    <property type="entry name" value="Acyl-CoA dehydrogenase NM domain-like"/>
    <property type="match status" value="1"/>
</dbReference>
<dbReference type="InterPro" id="IPR046373">
    <property type="entry name" value="Acyl-CoA_Oxase/DH_mid-dom_sf"/>
</dbReference>
<name>A0ABT6Y4Y2_9BACT</name>
<sequence length="602" mass="66927">MAQQYSRRNLDFMLKEVLKVGELTQYPHFQDYTPDMFDMVLDTAEEIADKIMRPAYVESDRKQPELINGQVKVHPAVKDYMKAMGDSGMISATFHYEHGGQQLPLLVNAANEFIRGAAHNSFVMFTGLTAGSAHLIYSFGSKELQEKFADRMITAEWTGTMCLTEPQAGSSLSDVVTTASPQADGTYKIKGQKVFISAGDHDIADNIIHLVLARIEGAPLGTKGISLFVVPKFRADDAGNYTIDNDVVSTGIYHKMGQKATPAMHLTFGDKDNSVGYLVGEANRGLQYMFQMMNEARLGVGMGGTYIASAAYYAALEYAQERPQGRRLTNKNLVDSQTFIINHPDVRRMLTFQKAIVEGCIGLLFQCYWWQDMIHGLGSDSEEAKAYQTMLDLMTTVAKTYPAEYGIKAVNEGLQVFGGYGYTEDFPLEQMARDVRIMSIYEGTTGIHSLNLLGRGVTANGGKAPQLLFAEVMKTVAEAKTHEVLLPYAEKLEKELGRLQKVTMHLLGLAAQGNNEVFLADATLYMELFGVITVAWQWLKQGIVAQNAIEQQAPTGDELAFYQDKIHTMKFYFHYELIKTLSLAARLLDTEVLTVLQEEVEA</sequence>
<feature type="domain" description="Acyl-CoA oxidase/dehydrogenase middle" evidence="7">
    <location>
        <begin position="161"/>
        <end position="269"/>
    </location>
</feature>
<dbReference type="InterPro" id="IPR009075">
    <property type="entry name" value="AcylCo_DH/oxidase_C"/>
</dbReference>
<dbReference type="Pfam" id="PF00441">
    <property type="entry name" value="Acyl-CoA_dh_1"/>
    <property type="match status" value="1"/>
</dbReference>
<comment type="caution">
    <text evidence="10">The sequence shown here is derived from an EMBL/GenBank/DDBJ whole genome shotgun (WGS) entry which is preliminary data.</text>
</comment>
<dbReference type="PANTHER" id="PTHR42803:SF3">
    <property type="entry name" value="ACYL-COA DEHYDROGENASE-RELATED"/>
    <property type="match status" value="1"/>
</dbReference>
<evidence type="ECO:0000259" key="8">
    <source>
        <dbReference type="Pfam" id="PF02771"/>
    </source>
</evidence>
<comment type="similarity">
    <text evidence="2 5">Belongs to the acyl-CoA dehydrogenase family.</text>
</comment>
<protein>
    <submittedName>
        <fullName evidence="10">Acyl-CoA dehydrogenase</fullName>
    </submittedName>
</protein>
<evidence type="ECO:0000256" key="5">
    <source>
        <dbReference type="RuleBase" id="RU362125"/>
    </source>
</evidence>
<dbReference type="InterPro" id="IPR006091">
    <property type="entry name" value="Acyl-CoA_Oxase/DH_mid-dom"/>
</dbReference>
<dbReference type="Proteomes" id="UP001236507">
    <property type="component" value="Unassembled WGS sequence"/>
</dbReference>
<evidence type="ECO:0000256" key="4">
    <source>
        <dbReference type="ARBA" id="ARBA00022827"/>
    </source>
</evidence>
<dbReference type="InterPro" id="IPR036250">
    <property type="entry name" value="AcylCo_DH-like_C"/>
</dbReference>
<evidence type="ECO:0000256" key="2">
    <source>
        <dbReference type="ARBA" id="ARBA00009347"/>
    </source>
</evidence>
<evidence type="ECO:0000259" key="6">
    <source>
        <dbReference type="Pfam" id="PF00441"/>
    </source>
</evidence>
<keyword evidence="5" id="KW-0560">Oxidoreductase</keyword>
<dbReference type="InterPro" id="IPR009100">
    <property type="entry name" value="AcylCoA_DH/oxidase_NM_dom_sf"/>
</dbReference>
<dbReference type="InterPro" id="IPR013786">
    <property type="entry name" value="AcylCoA_DH/ox_N"/>
</dbReference>
<dbReference type="Pfam" id="PF02770">
    <property type="entry name" value="Acyl-CoA_dh_M"/>
    <property type="match status" value="1"/>
</dbReference>
<dbReference type="RefSeq" id="WP_283343774.1">
    <property type="nucleotide sequence ID" value="NZ_JASHIF010000004.1"/>
</dbReference>
<dbReference type="InterPro" id="IPR052166">
    <property type="entry name" value="Diverse_Acyl-CoA_DH"/>
</dbReference>
<keyword evidence="11" id="KW-1185">Reference proteome</keyword>
<organism evidence="10 11">
    <name type="scientific">Flectobacillus roseus</name>
    <dbReference type="NCBI Taxonomy" id="502259"/>
    <lineage>
        <taxon>Bacteria</taxon>
        <taxon>Pseudomonadati</taxon>
        <taxon>Bacteroidota</taxon>
        <taxon>Cytophagia</taxon>
        <taxon>Cytophagales</taxon>
        <taxon>Flectobacillaceae</taxon>
        <taxon>Flectobacillus</taxon>
    </lineage>
</organism>
<feature type="domain" description="Acyl-CoA dehydrogenase/oxidase N-terminal" evidence="8">
    <location>
        <begin position="39"/>
        <end position="156"/>
    </location>
</feature>
<comment type="cofactor">
    <cofactor evidence="1 5">
        <name>FAD</name>
        <dbReference type="ChEBI" id="CHEBI:57692"/>
    </cofactor>
</comment>
<keyword evidence="4 5" id="KW-0274">FAD</keyword>
<dbReference type="InterPro" id="IPR037069">
    <property type="entry name" value="AcylCoA_DH/ox_N_sf"/>
</dbReference>
<dbReference type="Pfam" id="PF12806">
    <property type="entry name" value="Acyl-CoA_dh_C"/>
    <property type="match status" value="1"/>
</dbReference>
<dbReference type="Gene3D" id="1.20.140.10">
    <property type="entry name" value="Butyryl-CoA Dehydrogenase, subunit A, domain 3"/>
    <property type="match status" value="1"/>
</dbReference>
<gene>
    <name evidence="10" type="ORF">QM524_05210</name>
</gene>
<dbReference type="Gene3D" id="1.10.540.10">
    <property type="entry name" value="Acyl-CoA dehydrogenase/oxidase, N-terminal domain"/>
    <property type="match status" value="1"/>
</dbReference>
<dbReference type="PANTHER" id="PTHR42803">
    <property type="entry name" value="ACYL-COA DEHYDROGENASE"/>
    <property type="match status" value="1"/>
</dbReference>
<dbReference type="Pfam" id="PF02771">
    <property type="entry name" value="Acyl-CoA_dh_N"/>
    <property type="match status" value="1"/>
</dbReference>
<keyword evidence="3 5" id="KW-0285">Flavoprotein</keyword>
<dbReference type="Gene3D" id="2.40.110.10">
    <property type="entry name" value="Butyryl-CoA Dehydrogenase, subunit A, domain 2"/>
    <property type="match status" value="1"/>
</dbReference>